<feature type="domain" description="DUF2264" evidence="3">
    <location>
        <begin position="429"/>
        <end position="730"/>
    </location>
</feature>
<comment type="caution">
    <text evidence="4">The sequence shown here is derived from an EMBL/GenBank/DDBJ whole genome shotgun (WGS) entry which is preliminary data.</text>
</comment>
<dbReference type="Pfam" id="PF20938">
    <property type="entry name" value="DUF2264_C"/>
    <property type="match status" value="1"/>
</dbReference>
<dbReference type="PANTHER" id="PTHR35339">
    <property type="entry name" value="LINALOOL DEHYDRATASE_ISOMERASE DOMAIN-CONTAINING PROTEIN"/>
    <property type="match status" value="1"/>
</dbReference>
<dbReference type="AlphaFoldDB" id="A0A2B7Y964"/>
<dbReference type="EMBL" id="PDNB01000010">
    <property type="protein sequence ID" value="PGH17458.1"/>
    <property type="molecule type" value="Genomic_DNA"/>
</dbReference>
<dbReference type="InterPro" id="IPR049349">
    <property type="entry name" value="DUF2264_N"/>
</dbReference>
<evidence type="ECO:0000313" key="5">
    <source>
        <dbReference type="Proteomes" id="UP000223968"/>
    </source>
</evidence>
<dbReference type="Proteomes" id="UP000223968">
    <property type="component" value="Unassembled WGS sequence"/>
</dbReference>
<proteinExistence type="predicted"/>
<dbReference type="PIRSF" id="PIRSF014753">
    <property type="entry name" value="UCP014753"/>
    <property type="match status" value="1"/>
</dbReference>
<evidence type="ECO:0000256" key="1">
    <source>
        <dbReference type="SAM" id="MobiDB-lite"/>
    </source>
</evidence>
<dbReference type="OrthoDB" id="5150166at2759"/>
<evidence type="ECO:0000259" key="2">
    <source>
        <dbReference type="Pfam" id="PF10022"/>
    </source>
</evidence>
<dbReference type="InterPro" id="IPR049237">
    <property type="entry name" value="DUF2264_C"/>
</dbReference>
<keyword evidence="5" id="KW-1185">Reference proteome</keyword>
<dbReference type="STRING" id="1447875.A0A2B7Y964"/>
<dbReference type="InterPro" id="IPR016624">
    <property type="entry name" value="UCP014753"/>
</dbReference>
<accession>A0A2B7Y964</accession>
<protein>
    <submittedName>
        <fullName evidence="4">Uncharacterized protein</fullName>
    </submittedName>
</protein>
<organism evidence="4 5">
    <name type="scientific">Helicocarpus griseus UAMH5409</name>
    <dbReference type="NCBI Taxonomy" id="1447875"/>
    <lineage>
        <taxon>Eukaryota</taxon>
        <taxon>Fungi</taxon>
        <taxon>Dikarya</taxon>
        <taxon>Ascomycota</taxon>
        <taxon>Pezizomycotina</taxon>
        <taxon>Eurotiomycetes</taxon>
        <taxon>Eurotiomycetidae</taxon>
        <taxon>Onygenales</taxon>
        <taxon>Ajellomycetaceae</taxon>
        <taxon>Helicocarpus</taxon>
    </lineage>
</organism>
<feature type="domain" description="DUF2264" evidence="2">
    <location>
        <begin position="16"/>
        <end position="414"/>
    </location>
</feature>
<feature type="region of interest" description="Disordered" evidence="1">
    <location>
        <begin position="646"/>
        <end position="668"/>
    </location>
</feature>
<sequence length="741" mass="82737">MPPLPGFTNNPFKTYSDLTTASTAILHALTPYTSPSGARIRLPIATGTHFDEAAAQLEGYARPLWAVASLFAAADRQGQDLDPEIAKLLQPWCEGIVAGTDPTHEDYWGNIGEVDQRMVEAEVVAWAILMAPGGFFNCYGERVRGNVVNWLRGMNGKRMPETNWRWFRVLGNLALVRECGVPFEEVREQMEADLELLEEFYVEEGWAADGMWRTVEDEKEDARVWERRVGPEAVVEELQECLEAPSVGRGQQMDYYSGSFAIQFSQLLYVKFAAELYPKRVEVFKQRARDFAKKFWRYFDEDGAAIPFGRSLSYRFSMGAFFSAVALAEVTDLPAPLSHPGTVKGLLLRHLRWWARNSASLFNADGTMSIGYLYPNMYMSEDYNSPQSVYWCLKSLVVLALPATNDFWTCPEFPHPLVTFNEQEIPRSISPIKPPAHILTDHPHAAHHFLLSSAQFCAWPLKASQAKYCKFAYSSAFGFSVPTGPLLQQMAPDSTLALSRDGGASWSVKWKPLGLGREFRIIRVVRGGAAWEQEHLPALIVRWQPWVDGGIEVETTLIPPSNWWLEWHVRVHVVINRSEKPVRLVAVEGGFAISGRREDGTALPPLDAEALQTTPGRPSREHEGTFTSPSDALILSPAGASGIAHLPPIIDSNTSQKPPAHSAGSILKPDANTNLMCQRTLIPTVRHAWIQGPDKVILVSGVFCRSEALRKTRGLALRHAGQEWLERPAVHIGNDGEVWLQ</sequence>
<evidence type="ECO:0000259" key="3">
    <source>
        <dbReference type="Pfam" id="PF20938"/>
    </source>
</evidence>
<dbReference type="PANTHER" id="PTHR35339:SF2">
    <property type="entry name" value="DUF2264 DOMAIN-CONTAINING PROTEIN-RELATED"/>
    <property type="match status" value="1"/>
</dbReference>
<dbReference type="Pfam" id="PF10022">
    <property type="entry name" value="DUF2264"/>
    <property type="match status" value="1"/>
</dbReference>
<gene>
    <name evidence="4" type="ORF">AJ79_01058</name>
</gene>
<evidence type="ECO:0000313" key="4">
    <source>
        <dbReference type="EMBL" id="PGH17458.1"/>
    </source>
</evidence>
<reference evidence="4 5" key="1">
    <citation type="submission" date="2017-10" db="EMBL/GenBank/DDBJ databases">
        <title>Comparative genomics in systemic dimorphic fungi from Ajellomycetaceae.</title>
        <authorList>
            <person name="Munoz J.F."/>
            <person name="Mcewen J.G."/>
            <person name="Clay O.K."/>
            <person name="Cuomo C.A."/>
        </authorList>
    </citation>
    <scope>NUCLEOTIDE SEQUENCE [LARGE SCALE GENOMIC DNA]</scope>
    <source>
        <strain evidence="4 5">UAMH5409</strain>
    </source>
</reference>
<name>A0A2B7Y964_9EURO</name>